<dbReference type="AlphaFoldDB" id="A0A1M5ITT3"/>
<dbReference type="Proteomes" id="UP000184516">
    <property type="component" value="Unassembled WGS sequence"/>
</dbReference>
<evidence type="ECO:0000313" key="4">
    <source>
        <dbReference type="EMBL" id="SHG31676.1"/>
    </source>
</evidence>
<dbReference type="PANTHER" id="PTHR11092">
    <property type="entry name" value="SUGAR NUCLEOTIDE EPIMERASE RELATED"/>
    <property type="match status" value="1"/>
</dbReference>
<dbReference type="EMBL" id="FQWB01000003">
    <property type="protein sequence ID" value="SHG31676.1"/>
    <property type="molecule type" value="Genomic_DNA"/>
</dbReference>
<dbReference type="STRING" id="468056.SAMN05443549_103234"/>
<gene>
    <name evidence="4" type="ORF">SAMN05443549_103234</name>
</gene>
<dbReference type="OrthoDB" id="9801773at2"/>
<dbReference type="Gene3D" id="3.40.50.720">
    <property type="entry name" value="NAD(P)-binding Rossmann-like Domain"/>
    <property type="match status" value="1"/>
</dbReference>
<dbReference type="PANTHER" id="PTHR11092:SF0">
    <property type="entry name" value="EPIMERASE FAMILY PROTEIN SDR39U1"/>
    <property type="match status" value="1"/>
</dbReference>
<sequence length="307" mass="34075">MKQKIIIAGGTGFLGSSLRNKYSNEDTEIVILSRKPYSHKEGNISYVHWDAKTLGNWTSCLEGSTVIINLVGKSVNCRYTEENKKELIASRVDATAIIGKAISISENPPKVWINAGSAAIFGDAGLVVKNENSTPGIGFSPQICKEWEKAFYKTETPKTRKVFLRIGLVLQRGGGILKPFLNLARFGLGGKIGSGKQYMSWIHEEDFANIIDWVIQEKSIEGILHCASPYPVTNKEFMKSMRSAVSIPFGLPNPEFLIRLGAVFIGTEPELVLSGRRVVSRILEENNFKFKYPHLADAVRQLAKNKE</sequence>
<organism evidence="4 5">
    <name type="scientific">Flavobacterium fluvii</name>
    <dbReference type="NCBI Taxonomy" id="468056"/>
    <lineage>
        <taxon>Bacteria</taxon>
        <taxon>Pseudomonadati</taxon>
        <taxon>Bacteroidota</taxon>
        <taxon>Flavobacteriia</taxon>
        <taxon>Flavobacteriales</taxon>
        <taxon>Flavobacteriaceae</taxon>
        <taxon>Flavobacterium</taxon>
    </lineage>
</organism>
<accession>A0A1M5ITT3</accession>
<dbReference type="InterPro" id="IPR010099">
    <property type="entry name" value="SDR39U1"/>
</dbReference>
<dbReference type="RefSeq" id="WP_073369926.1">
    <property type="nucleotide sequence ID" value="NZ_FQWB01000003.1"/>
</dbReference>
<dbReference type="CDD" id="cd05242">
    <property type="entry name" value="SDR_a8"/>
    <property type="match status" value="1"/>
</dbReference>
<keyword evidence="5" id="KW-1185">Reference proteome</keyword>
<proteinExistence type="inferred from homology"/>
<protein>
    <recommendedName>
        <fullName evidence="6">TIGR01777 family protein</fullName>
    </recommendedName>
</protein>
<dbReference type="InterPro" id="IPR013549">
    <property type="entry name" value="DUF1731"/>
</dbReference>
<evidence type="ECO:0000256" key="1">
    <source>
        <dbReference type="ARBA" id="ARBA00009353"/>
    </source>
</evidence>
<name>A0A1M5ITT3_9FLAO</name>
<evidence type="ECO:0000259" key="3">
    <source>
        <dbReference type="Pfam" id="PF08338"/>
    </source>
</evidence>
<dbReference type="NCBIfam" id="TIGR01777">
    <property type="entry name" value="yfcH"/>
    <property type="match status" value="1"/>
</dbReference>
<dbReference type="InterPro" id="IPR001509">
    <property type="entry name" value="Epimerase_deHydtase"/>
</dbReference>
<dbReference type="Pfam" id="PF08338">
    <property type="entry name" value="DUF1731"/>
    <property type="match status" value="1"/>
</dbReference>
<dbReference type="SUPFAM" id="SSF51735">
    <property type="entry name" value="NAD(P)-binding Rossmann-fold domains"/>
    <property type="match status" value="1"/>
</dbReference>
<comment type="similarity">
    <text evidence="1">Belongs to the NAD(P)-dependent epimerase/dehydratase family. SDR39U1 subfamily.</text>
</comment>
<evidence type="ECO:0008006" key="6">
    <source>
        <dbReference type="Google" id="ProtNLM"/>
    </source>
</evidence>
<feature type="domain" description="DUF1731" evidence="3">
    <location>
        <begin position="254"/>
        <end position="302"/>
    </location>
</feature>
<evidence type="ECO:0000259" key="2">
    <source>
        <dbReference type="Pfam" id="PF01370"/>
    </source>
</evidence>
<reference evidence="5" key="1">
    <citation type="submission" date="2016-11" db="EMBL/GenBank/DDBJ databases">
        <authorList>
            <person name="Varghese N."/>
            <person name="Submissions S."/>
        </authorList>
    </citation>
    <scope>NUCLEOTIDE SEQUENCE [LARGE SCALE GENOMIC DNA]</scope>
    <source>
        <strain evidence="5">DSM 19978</strain>
    </source>
</reference>
<dbReference type="Pfam" id="PF01370">
    <property type="entry name" value="Epimerase"/>
    <property type="match status" value="1"/>
</dbReference>
<feature type="domain" description="NAD-dependent epimerase/dehydratase" evidence="2">
    <location>
        <begin position="5"/>
        <end position="131"/>
    </location>
</feature>
<dbReference type="InterPro" id="IPR036291">
    <property type="entry name" value="NAD(P)-bd_dom_sf"/>
</dbReference>
<evidence type="ECO:0000313" key="5">
    <source>
        <dbReference type="Proteomes" id="UP000184516"/>
    </source>
</evidence>